<dbReference type="AlphaFoldDB" id="A0A8S0U9B7"/>
<keyword evidence="2" id="KW-1185">Reference proteome</keyword>
<proteinExistence type="predicted"/>
<sequence>MGYFDWVLNEESSGESSTINEVVNLATIKEVEDLPTMFDGLARIVEKRDIEMSLNVTFCKGKKSTKVNGNGKRKGCASYVVGKIDDLQTCFCLAFAIEKRM</sequence>
<dbReference type="EMBL" id="CACTIH010007468">
    <property type="protein sequence ID" value="CAA3014100.1"/>
    <property type="molecule type" value="Genomic_DNA"/>
</dbReference>
<name>A0A8S0U9B7_OLEEU</name>
<dbReference type="Gramene" id="OE9A039535T1">
    <property type="protein sequence ID" value="OE9A039535C1"/>
    <property type="gene ID" value="OE9A039535"/>
</dbReference>
<evidence type="ECO:0000313" key="1">
    <source>
        <dbReference type="EMBL" id="CAA3014100.1"/>
    </source>
</evidence>
<accession>A0A8S0U9B7</accession>
<gene>
    <name evidence="1" type="ORF">OLEA9_A039535</name>
</gene>
<comment type="caution">
    <text evidence="1">The sequence shown here is derived from an EMBL/GenBank/DDBJ whole genome shotgun (WGS) entry which is preliminary data.</text>
</comment>
<dbReference type="OrthoDB" id="922027at2759"/>
<organism evidence="1 2">
    <name type="scientific">Olea europaea subsp. europaea</name>
    <dbReference type="NCBI Taxonomy" id="158383"/>
    <lineage>
        <taxon>Eukaryota</taxon>
        <taxon>Viridiplantae</taxon>
        <taxon>Streptophyta</taxon>
        <taxon>Embryophyta</taxon>
        <taxon>Tracheophyta</taxon>
        <taxon>Spermatophyta</taxon>
        <taxon>Magnoliopsida</taxon>
        <taxon>eudicotyledons</taxon>
        <taxon>Gunneridae</taxon>
        <taxon>Pentapetalae</taxon>
        <taxon>asterids</taxon>
        <taxon>lamiids</taxon>
        <taxon>Lamiales</taxon>
        <taxon>Oleaceae</taxon>
        <taxon>Oleeae</taxon>
        <taxon>Olea</taxon>
    </lineage>
</organism>
<reference evidence="1 2" key="1">
    <citation type="submission" date="2019-12" db="EMBL/GenBank/DDBJ databases">
        <authorList>
            <person name="Alioto T."/>
            <person name="Alioto T."/>
            <person name="Gomez Garrido J."/>
        </authorList>
    </citation>
    <scope>NUCLEOTIDE SEQUENCE [LARGE SCALE GENOMIC DNA]</scope>
</reference>
<dbReference type="Proteomes" id="UP000594638">
    <property type="component" value="Unassembled WGS sequence"/>
</dbReference>
<evidence type="ECO:0000313" key="2">
    <source>
        <dbReference type="Proteomes" id="UP000594638"/>
    </source>
</evidence>
<protein>
    <submittedName>
        <fullName evidence="1">Uncharacterized protein</fullName>
    </submittedName>
</protein>